<feature type="transmembrane region" description="Helical" evidence="13">
    <location>
        <begin position="120"/>
        <end position="141"/>
    </location>
</feature>
<evidence type="ECO:0000256" key="1">
    <source>
        <dbReference type="ARBA" id="ARBA00004651"/>
    </source>
</evidence>
<comment type="similarity">
    <text evidence="12">Belongs to the drug/metabolite transporter (DMT) superfamily. Small multidrug resistance (SMR) (TC 2.A.7.1) family.</text>
</comment>
<keyword evidence="9 13" id="KW-1133">Transmembrane helix</keyword>
<feature type="transmembrane region" description="Helical" evidence="13">
    <location>
        <begin position="176"/>
        <end position="197"/>
    </location>
</feature>
<evidence type="ECO:0000256" key="8">
    <source>
        <dbReference type="ARBA" id="ARBA00022985"/>
    </source>
</evidence>
<feature type="domain" description="EamA" evidence="14">
    <location>
        <begin position="152"/>
        <end position="286"/>
    </location>
</feature>
<dbReference type="SUPFAM" id="SSF103481">
    <property type="entry name" value="Multidrug resistance efflux transporter EmrE"/>
    <property type="match status" value="2"/>
</dbReference>
<feature type="transmembrane region" description="Helical" evidence="13">
    <location>
        <begin position="33"/>
        <end position="52"/>
    </location>
</feature>
<feature type="transmembrane region" description="Helical" evidence="13">
    <location>
        <begin position="217"/>
        <end position="236"/>
    </location>
</feature>
<dbReference type="InterPro" id="IPR037185">
    <property type="entry name" value="EmrE-like"/>
</dbReference>
<dbReference type="InterPro" id="IPR000620">
    <property type="entry name" value="EamA_dom"/>
</dbReference>
<evidence type="ECO:0000256" key="5">
    <source>
        <dbReference type="ARBA" id="ARBA00022519"/>
    </source>
</evidence>
<evidence type="ECO:0000256" key="10">
    <source>
        <dbReference type="ARBA" id="ARBA00023098"/>
    </source>
</evidence>
<evidence type="ECO:0000256" key="4">
    <source>
        <dbReference type="ARBA" id="ARBA00022516"/>
    </source>
</evidence>
<name>A0ABS5U6C6_9BACT</name>
<protein>
    <submittedName>
        <fullName evidence="15">EamA family transporter</fullName>
    </submittedName>
</protein>
<feature type="domain" description="EamA" evidence="14">
    <location>
        <begin position="5"/>
        <end position="136"/>
    </location>
</feature>
<keyword evidence="3" id="KW-1003">Cell membrane</keyword>
<evidence type="ECO:0000256" key="12">
    <source>
        <dbReference type="ARBA" id="ARBA00038032"/>
    </source>
</evidence>
<organism evidence="15 16">
    <name type="scientific">Pelotalea chapellei</name>
    <dbReference type="NCBI Taxonomy" id="44671"/>
    <lineage>
        <taxon>Bacteria</taxon>
        <taxon>Pseudomonadati</taxon>
        <taxon>Thermodesulfobacteriota</taxon>
        <taxon>Desulfuromonadia</taxon>
        <taxon>Geobacterales</taxon>
        <taxon>Geobacteraceae</taxon>
        <taxon>Pelotalea</taxon>
    </lineage>
</organism>
<evidence type="ECO:0000313" key="16">
    <source>
        <dbReference type="Proteomes" id="UP000784128"/>
    </source>
</evidence>
<evidence type="ECO:0000256" key="3">
    <source>
        <dbReference type="ARBA" id="ARBA00022475"/>
    </source>
</evidence>
<sequence>MSLEALCLVVTGALMHAAWNLFAKKASGGVPFVWLFGLVSLVCAIPVGLFTWFHTPQALDIKICAVIMASAVVHVLYSVVLQKGYQKSDFSIVYPLARGTGPLFSIIAAVLFLGEMPTTLGWFGIASIVFGILLITGIPQLFRNTHDHLSEGMLWGTMTGVSIAAYTIIDGYSIKVLGVSPILYYVSGLALRTILLAPGALRSRHLLKDQWSQNRRYIIAVGILSPCAYMLILYAIQQAPLSYVAPVRELSMLFGVFIGARLLREQYVFSRIFGTALMVLGVIMLIRA</sequence>
<dbReference type="PANTHER" id="PTHR30561:SF1">
    <property type="entry name" value="MULTIDRUG TRANSPORTER EMRE"/>
    <property type="match status" value="1"/>
</dbReference>
<keyword evidence="5" id="KW-0997">Cell inner membrane</keyword>
<feature type="transmembrane region" description="Helical" evidence="13">
    <location>
        <begin position="153"/>
        <end position="169"/>
    </location>
</feature>
<accession>A0ABS5U6C6</accession>
<keyword evidence="4" id="KW-0444">Lipid biosynthesis</keyword>
<proteinExistence type="inferred from homology"/>
<dbReference type="InterPro" id="IPR000390">
    <property type="entry name" value="Small_drug/metabolite_transptr"/>
</dbReference>
<keyword evidence="11 13" id="KW-0472">Membrane</keyword>
<keyword evidence="7 13" id="KW-0812">Transmembrane</keyword>
<comment type="caution">
    <text evidence="15">The sequence shown here is derived from an EMBL/GenBank/DDBJ whole genome shotgun (WGS) entry which is preliminary data.</text>
</comment>
<dbReference type="RefSeq" id="WP_214296923.1">
    <property type="nucleotide sequence ID" value="NZ_JAHDYS010000004.1"/>
</dbReference>
<keyword evidence="16" id="KW-1185">Reference proteome</keyword>
<evidence type="ECO:0000256" key="9">
    <source>
        <dbReference type="ARBA" id="ARBA00022989"/>
    </source>
</evidence>
<dbReference type="EMBL" id="JAHDYS010000004">
    <property type="protein sequence ID" value="MBT1071208.1"/>
    <property type="molecule type" value="Genomic_DNA"/>
</dbReference>
<dbReference type="PANTHER" id="PTHR30561">
    <property type="entry name" value="SMR FAMILY PROTON-DEPENDENT DRUG EFFLUX TRANSPORTER SUGE"/>
    <property type="match status" value="1"/>
</dbReference>
<feature type="transmembrane region" description="Helical" evidence="13">
    <location>
        <begin position="92"/>
        <end position="113"/>
    </location>
</feature>
<evidence type="ECO:0000313" key="15">
    <source>
        <dbReference type="EMBL" id="MBT1071208.1"/>
    </source>
</evidence>
<evidence type="ECO:0000256" key="13">
    <source>
        <dbReference type="SAM" id="Phobius"/>
    </source>
</evidence>
<dbReference type="Proteomes" id="UP000784128">
    <property type="component" value="Unassembled WGS sequence"/>
</dbReference>
<keyword evidence="6" id="KW-0441">Lipid A biosynthesis</keyword>
<dbReference type="Pfam" id="PF00892">
    <property type="entry name" value="EamA"/>
    <property type="match status" value="2"/>
</dbReference>
<evidence type="ECO:0000256" key="7">
    <source>
        <dbReference type="ARBA" id="ARBA00022692"/>
    </source>
</evidence>
<evidence type="ECO:0000256" key="6">
    <source>
        <dbReference type="ARBA" id="ARBA00022556"/>
    </source>
</evidence>
<comment type="subcellular location">
    <subcellularLocation>
        <location evidence="1">Cell membrane</location>
        <topology evidence="1">Multi-pass membrane protein</topology>
    </subcellularLocation>
</comment>
<keyword evidence="10" id="KW-0443">Lipid metabolism</keyword>
<keyword evidence="8" id="KW-0448">Lipopolysaccharide biosynthesis</keyword>
<keyword evidence="2" id="KW-0813">Transport</keyword>
<reference evidence="15 16" key="1">
    <citation type="submission" date="2021-05" db="EMBL/GenBank/DDBJ databases">
        <title>The draft genome of Geobacter chapellei DSM 13688.</title>
        <authorList>
            <person name="Xu Z."/>
            <person name="Masuda Y."/>
            <person name="Itoh H."/>
            <person name="Senoo K."/>
        </authorList>
    </citation>
    <scope>NUCLEOTIDE SEQUENCE [LARGE SCALE GENOMIC DNA]</scope>
    <source>
        <strain evidence="15 16">DSM 13688</strain>
    </source>
</reference>
<evidence type="ECO:0000256" key="2">
    <source>
        <dbReference type="ARBA" id="ARBA00022448"/>
    </source>
</evidence>
<evidence type="ECO:0000259" key="14">
    <source>
        <dbReference type="Pfam" id="PF00892"/>
    </source>
</evidence>
<feature type="transmembrane region" description="Helical" evidence="13">
    <location>
        <begin position="268"/>
        <end position="286"/>
    </location>
</feature>
<evidence type="ECO:0000256" key="11">
    <source>
        <dbReference type="ARBA" id="ARBA00023136"/>
    </source>
</evidence>
<gene>
    <name evidence="15" type="ORF">KJB30_05410</name>
</gene>
<feature type="transmembrane region" description="Helical" evidence="13">
    <location>
        <begin position="59"/>
        <end position="80"/>
    </location>
</feature>
<dbReference type="Gene3D" id="1.10.3730.20">
    <property type="match status" value="2"/>
</dbReference>